<feature type="region of interest" description="Disordered" evidence="1">
    <location>
        <begin position="1"/>
        <end position="23"/>
    </location>
</feature>
<accession>A0ABQ9G7A4</accession>
<dbReference type="Proteomes" id="UP001159363">
    <property type="component" value="Chromosome 14"/>
</dbReference>
<feature type="compositionally biased region" description="Polar residues" evidence="1">
    <location>
        <begin position="1"/>
        <end position="15"/>
    </location>
</feature>
<keyword evidence="3" id="KW-1185">Reference proteome</keyword>
<protein>
    <submittedName>
        <fullName evidence="2">Uncharacterized protein</fullName>
    </submittedName>
</protein>
<evidence type="ECO:0000313" key="3">
    <source>
        <dbReference type="Proteomes" id="UP001159363"/>
    </source>
</evidence>
<evidence type="ECO:0000313" key="2">
    <source>
        <dbReference type="EMBL" id="KAJ8867371.1"/>
    </source>
</evidence>
<proteinExistence type="predicted"/>
<reference evidence="2 3" key="1">
    <citation type="submission" date="2023-02" db="EMBL/GenBank/DDBJ databases">
        <title>LHISI_Scaffold_Assembly.</title>
        <authorList>
            <person name="Stuart O.P."/>
            <person name="Cleave R."/>
            <person name="Magrath M.J.L."/>
            <person name="Mikheyev A.S."/>
        </authorList>
    </citation>
    <scope>NUCLEOTIDE SEQUENCE [LARGE SCALE GENOMIC DNA]</scope>
    <source>
        <strain evidence="2">Daus_M_001</strain>
        <tissue evidence="2">Leg muscle</tissue>
    </source>
</reference>
<evidence type="ECO:0000256" key="1">
    <source>
        <dbReference type="SAM" id="MobiDB-lite"/>
    </source>
</evidence>
<gene>
    <name evidence="2" type="ORF">PR048_031172</name>
</gene>
<organism evidence="2 3">
    <name type="scientific">Dryococelus australis</name>
    <dbReference type="NCBI Taxonomy" id="614101"/>
    <lineage>
        <taxon>Eukaryota</taxon>
        <taxon>Metazoa</taxon>
        <taxon>Ecdysozoa</taxon>
        <taxon>Arthropoda</taxon>
        <taxon>Hexapoda</taxon>
        <taxon>Insecta</taxon>
        <taxon>Pterygota</taxon>
        <taxon>Neoptera</taxon>
        <taxon>Polyneoptera</taxon>
        <taxon>Phasmatodea</taxon>
        <taxon>Verophasmatodea</taxon>
        <taxon>Anareolatae</taxon>
        <taxon>Phasmatidae</taxon>
        <taxon>Eurycanthinae</taxon>
        <taxon>Dryococelus</taxon>
    </lineage>
</organism>
<sequence length="234" mass="25536">MVGGEQSNHYSTASPSKMRALQNPGSVENIDSADSCLVATRSPEANWFTLWCSENFQLVHTVFGTPWRTLAQSSPSTVTAGNQCAAYIGIFVHEHVESSPQAFHKCSLYREQSITQGARLSRSFFESKVEDKLHMKAVLQIARNVHSHSAMTEEGLGKESAMAFARDPSQHSRGVISGNHGKPKIRMAGPGIELGSSRMRVQCVTTARVLRLVKADSPAYPALLCKPALARLLL</sequence>
<comment type="caution">
    <text evidence="2">The sequence shown here is derived from an EMBL/GenBank/DDBJ whole genome shotgun (WGS) entry which is preliminary data.</text>
</comment>
<name>A0ABQ9G7A4_9NEOP</name>
<dbReference type="EMBL" id="JARBHB010000015">
    <property type="protein sequence ID" value="KAJ8867371.1"/>
    <property type="molecule type" value="Genomic_DNA"/>
</dbReference>